<evidence type="ECO:0000259" key="2">
    <source>
        <dbReference type="SMART" id="SM01043"/>
    </source>
</evidence>
<dbReference type="Gene3D" id="1.25.40.10">
    <property type="entry name" value="Tetratricopeptide repeat domain"/>
    <property type="match status" value="1"/>
</dbReference>
<dbReference type="KEGG" id="kphy:AOZ06_26290"/>
<gene>
    <name evidence="3" type="ORF">AOZ06_26290</name>
</gene>
<organism evidence="3 4">
    <name type="scientific">Kibdelosporangium phytohabitans</name>
    <dbReference type="NCBI Taxonomy" id="860235"/>
    <lineage>
        <taxon>Bacteria</taxon>
        <taxon>Bacillati</taxon>
        <taxon>Actinomycetota</taxon>
        <taxon>Actinomycetes</taxon>
        <taxon>Pseudonocardiales</taxon>
        <taxon>Pseudonocardiaceae</taxon>
        <taxon>Kibdelosporangium</taxon>
    </lineage>
</organism>
<protein>
    <recommendedName>
        <fullName evidence="2">Bacterial transcriptional activator domain-containing protein</fullName>
    </recommendedName>
</protein>
<feature type="region of interest" description="Disordered" evidence="1">
    <location>
        <begin position="236"/>
        <end position="258"/>
    </location>
</feature>
<dbReference type="PANTHER" id="PTHR35807">
    <property type="entry name" value="TRANSCRIPTIONAL REGULATOR REDD-RELATED"/>
    <property type="match status" value="1"/>
</dbReference>
<evidence type="ECO:0000256" key="1">
    <source>
        <dbReference type="SAM" id="MobiDB-lite"/>
    </source>
</evidence>
<evidence type="ECO:0000313" key="4">
    <source>
        <dbReference type="Proteomes" id="UP000063699"/>
    </source>
</evidence>
<dbReference type="Proteomes" id="UP000063699">
    <property type="component" value="Chromosome"/>
</dbReference>
<dbReference type="STRING" id="860235.AOZ06_26290"/>
<evidence type="ECO:0000313" key="3">
    <source>
        <dbReference type="EMBL" id="ALG09942.1"/>
    </source>
</evidence>
<dbReference type="SUPFAM" id="SSF48452">
    <property type="entry name" value="TPR-like"/>
    <property type="match status" value="1"/>
</dbReference>
<accession>A0A0N9I2N4</accession>
<proteinExistence type="predicted"/>
<keyword evidence="4" id="KW-1185">Reference proteome</keyword>
<dbReference type="SMART" id="SM01043">
    <property type="entry name" value="BTAD"/>
    <property type="match status" value="1"/>
</dbReference>
<dbReference type="OrthoDB" id="5509004at2"/>
<dbReference type="Gene3D" id="1.10.10.10">
    <property type="entry name" value="Winged helix-like DNA-binding domain superfamily/Winged helix DNA-binding domain"/>
    <property type="match status" value="1"/>
</dbReference>
<dbReference type="AlphaFoldDB" id="A0A0N9I2N4"/>
<sequence length="258" mass="28779">MKPMTDVCTQPRIRLLGGFRLDCAHHPVHVAPGVRRFLALLALQEIPIERSAAAAVLWPETTARRAAACLRSTLWRLVKPAELLVESSEDMLALSSCVEVDFRHARRLVAAATPGRLPDDSAVALLQADLLPGWGHDWVRTEQDWWRQARLRALEALSRRLWSSGDRDQACLAAMAAVRADPLRESAHRTLVELHIADGNPAAAVRQYTAYRVRLRDELGLEPSPQFHELVHPMLTGASAPGTARNATHHPRRMSHKR</sequence>
<feature type="domain" description="Bacterial transcriptional activator" evidence="2">
    <location>
        <begin position="100"/>
        <end position="235"/>
    </location>
</feature>
<dbReference type="Pfam" id="PF03704">
    <property type="entry name" value="BTAD"/>
    <property type="match status" value="1"/>
</dbReference>
<dbReference type="InterPro" id="IPR011990">
    <property type="entry name" value="TPR-like_helical_dom_sf"/>
</dbReference>
<dbReference type="InterPro" id="IPR051677">
    <property type="entry name" value="AfsR-DnrI-RedD_regulator"/>
</dbReference>
<dbReference type="EMBL" id="CP012752">
    <property type="protein sequence ID" value="ALG09942.1"/>
    <property type="molecule type" value="Genomic_DNA"/>
</dbReference>
<reference evidence="3 4" key="1">
    <citation type="submission" date="2015-07" db="EMBL/GenBank/DDBJ databases">
        <title>Genome sequencing of Kibdelosporangium phytohabitans.</title>
        <authorList>
            <person name="Qin S."/>
            <person name="Xing K."/>
        </authorList>
    </citation>
    <scope>NUCLEOTIDE SEQUENCE [LARGE SCALE GENOMIC DNA]</scope>
    <source>
        <strain evidence="3 4">KLBMP1111</strain>
    </source>
</reference>
<feature type="compositionally biased region" description="Basic residues" evidence="1">
    <location>
        <begin position="247"/>
        <end position="258"/>
    </location>
</feature>
<dbReference type="InterPro" id="IPR005158">
    <property type="entry name" value="BTAD"/>
</dbReference>
<dbReference type="InterPro" id="IPR036388">
    <property type="entry name" value="WH-like_DNA-bd_sf"/>
</dbReference>
<name>A0A0N9I2N4_9PSEU</name>